<dbReference type="EMBL" id="CP106753">
    <property type="protein sequence ID" value="UXY14097.1"/>
    <property type="molecule type" value="Genomic_DNA"/>
</dbReference>
<proteinExistence type="predicted"/>
<evidence type="ECO:0000256" key="7">
    <source>
        <dbReference type="SAM" id="SignalP"/>
    </source>
</evidence>
<dbReference type="InterPro" id="IPR034746">
    <property type="entry name" value="POTRA"/>
</dbReference>
<gene>
    <name evidence="9" type="ORF">N8I74_12285</name>
</gene>
<dbReference type="Pfam" id="PF07244">
    <property type="entry name" value="POTRA"/>
    <property type="match status" value="1"/>
</dbReference>
<evidence type="ECO:0000313" key="9">
    <source>
        <dbReference type="EMBL" id="UXY14097.1"/>
    </source>
</evidence>
<keyword evidence="4 7" id="KW-0732">Signal</keyword>
<evidence type="ECO:0000256" key="5">
    <source>
        <dbReference type="ARBA" id="ARBA00023136"/>
    </source>
</evidence>
<dbReference type="InterPro" id="IPR000184">
    <property type="entry name" value="Bac_surfAg_D15"/>
</dbReference>
<keyword evidence="3" id="KW-0812">Transmembrane</keyword>
<reference evidence="9" key="1">
    <citation type="submission" date="2022-10" db="EMBL/GenBank/DDBJ databases">
        <title>Chitiniphilus purpureus sp. nov., a novel chitin-degrading bacterium isolated from crawfish pond sediment.</title>
        <authorList>
            <person name="Li K."/>
        </authorList>
    </citation>
    <scope>NUCLEOTIDE SEQUENCE</scope>
    <source>
        <strain evidence="9">CD1</strain>
    </source>
</reference>
<dbReference type="PANTHER" id="PTHR12815:SF47">
    <property type="entry name" value="TRANSLOCATION AND ASSEMBLY MODULE SUBUNIT TAMA"/>
    <property type="match status" value="1"/>
</dbReference>
<protein>
    <submittedName>
        <fullName evidence="9">Autotransporter assembly complex protein TamA</fullName>
    </submittedName>
</protein>
<feature type="domain" description="POTRA" evidence="8">
    <location>
        <begin position="200"/>
        <end position="274"/>
    </location>
</feature>
<evidence type="ECO:0000256" key="4">
    <source>
        <dbReference type="ARBA" id="ARBA00022729"/>
    </source>
</evidence>
<evidence type="ECO:0000256" key="6">
    <source>
        <dbReference type="ARBA" id="ARBA00023237"/>
    </source>
</evidence>
<dbReference type="Gene3D" id="2.40.160.50">
    <property type="entry name" value="membrane protein fhac: a member of the omp85/tpsb transporter family"/>
    <property type="match status" value="1"/>
</dbReference>
<evidence type="ECO:0000256" key="3">
    <source>
        <dbReference type="ARBA" id="ARBA00022692"/>
    </source>
</evidence>
<keyword evidence="10" id="KW-1185">Reference proteome</keyword>
<dbReference type="RefSeq" id="WP_263123397.1">
    <property type="nucleotide sequence ID" value="NZ_CP106753.1"/>
</dbReference>
<keyword evidence="6" id="KW-0998">Cell outer membrane</keyword>
<accession>A0ABY6DIE6</accession>
<evidence type="ECO:0000256" key="2">
    <source>
        <dbReference type="ARBA" id="ARBA00022452"/>
    </source>
</evidence>
<name>A0ABY6DIE6_9NEIS</name>
<dbReference type="Pfam" id="PF01103">
    <property type="entry name" value="Omp85"/>
    <property type="match status" value="1"/>
</dbReference>
<dbReference type="PROSITE" id="PS51779">
    <property type="entry name" value="POTRA"/>
    <property type="match status" value="1"/>
</dbReference>
<dbReference type="PANTHER" id="PTHR12815">
    <property type="entry name" value="SORTING AND ASSEMBLY MACHINERY SAMM50 PROTEIN FAMILY MEMBER"/>
    <property type="match status" value="1"/>
</dbReference>
<keyword evidence="2" id="KW-1134">Transmembrane beta strand</keyword>
<sequence length="582" mass="64533">MPLPHTCFASAAAALVLALPAMAQEAGYTVEIRGPGEAVQLLERYLDLYKWRSRGIELDELRAVIERTPADAQALLNTAGYFDPQVSARLEGEPGRYRVRVDVTPGPPTQVRRIELSLQGEIDDDPAYRERLLRYLQRDPALGEGRRFTQGGWSTYKRRALNALQFQRYPAAHVVKSEARIEPAAAAADLTLVLNSGPLYRYGEVTVDGLSRYPESLVHDQVRIDPGDEFKRRDLQKLQSDLQDMPHFSTVIVEPVLSGDAPYLAPVHVTVQEAPLHKLTLGVGYSTNTGFRGEVSHRYNNVAGRGWVLDSRVKLEQLEQSLDLGLTFPKEANGYTHRVYFSGERSTSNNLDSDTYKAGISRATKGDRIDRTITLEYLTERRELDDGTTENPQTLALGVQWIRRELDSQRNPRDGSVLQFEAGGGVRGVLSDETFLRLYGRGTHYWPVGDKGVAISRLELGQTLTQDRGGVPTDFLFRAGGSHSVRGYDYESLGVARGGSIQGGRVIATTTLEYQHAVYRDWRAAVFVDHGDAADRWADYSGKTGVGLGARWVSPVGVLGADVAYGLDAQQWRVYFALGMAF</sequence>
<feature type="signal peptide" evidence="7">
    <location>
        <begin position="1"/>
        <end position="23"/>
    </location>
</feature>
<feature type="chain" id="PRO_5047351428" evidence="7">
    <location>
        <begin position="24"/>
        <end position="582"/>
    </location>
</feature>
<evidence type="ECO:0000313" key="10">
    <source>
        <dbReference type="Proteomes" id="UP001061302"/>
    </source>
</evidence>
<keyword evidence="5" id="KW-0472">Membrane</keyword>
<evidence type="ECO:0000256" key="1">
    <source>
        <dbReference type="ARBA" id="ARBA00004370"/>
    </source>
</evidence>
<comment type="subcellular location">
    <subcellularLocation>
        <location evidence="1">Membrane</location>
    </subcellularLocation>
</comment>
<organism evidence="9 10">
    <name type="scientific">Chitiniphilus purpureus</name>
    <dbReference type="NCBI Taxonomy" id="2981137"/>
    <lineage>
        <taxon>Bacteria</taxon>
        <taxon>Pseudomonadati</taxon>
        <taxon>Pseudomonadota</taxon>
        <taxon>Betaproteobacteria</taxon>
        <taxon>Neisseriales</taxon>
        <taxon>Chitinibacteraceae</taxon>
        <taxon>Chitiniphilus</taxon>
    </lineage>
</organism>
<dbReference type="Proteomes" id="UP001061302">
    <property type="component" value="Chromosome"/>
</dbReference>
<dbReference type="InterPro" id="IPR010827">
    <property type="entry name" value="BamA/TamA_POTRA"/>
</dbReference>
<dbReference type="Gene3D" id="3.10.20.310">
    <property type="entry name" value="membrane protein fhac"/>
    <property type="match status" value="2"/>
</dbReference>
<evidence type="ECO:0000259" key="8">
    <source>
        <dbReference type="PROSITE" id="PS51779"/>
    </source>
</evidence>
<dbReference type="InterPro" id="IPR039910">
    <property type="entry name" value="D15-like"/>
</dbReference>